<evidence type="ECO:0000313" key="3">
    <source>
        <dbReference type="Proteomes" id="UP000825935"/>
    </source>
</evidence>
<keyword evidence="3" id="KW-1185">Reference proteome</keyword>
<dbReference type="GO" id="GO:0003676">
    <property type="term" value="F:nucleic acid binding"/>
    <property type="evidence" value="ECO:0007669"/>
    <property type="project" value="InterPro"/>
</dbReference>
<dbReference type="InterPro" id="IPR003029">
    <property type="entry name" value="S1_domain"/>
</dbReference>
<feature type="domain" description="S1 motif" evidence="1">
    <location>
        <begin position="94"/>
        <end position="163"/>
    </location>
</feature>
<dbReference type="CDD" id="cd00164">
    <property type="entry name" value="S1_like"/>
    <property type="match status" value="1"/>
</dbReference>
<protein>
    <recommendedName>
        <fullName evidence="1">S1 motif domain-containing protein</fullName>
    </recommendedName>
</protein>
<dbReference type="AlphaFoldDB" id="A0A8T2T551"/>
<dbReference type="PROSITE" id="PS50126">
    <property type="entry name" value="S1"/>
    <property type="match status" value="1"/>
</dbReference>
<dbReference type="Proteomes" id="UP000825935">
    <property type="component" value="Chromosome 15"/>
</dbReference>
<dbReference type="Gene3D" id="2.40.50.140">
    <property type="entry name" value="Nucleic acid-binding proteins"/>
    <property type="match status" value="1"/>
</dbReference>
<name>A0A8T2T551_CERRI</name>
<dbReference type="EMBL" id="CM035420">
    <property type="protein sequence ID" value="KAH7404852.1"/>
    <property type="molecule type" value="Genomic_DNA"/>
</dbReference>
<accession>A0A8T2T551</accession>
<sequence>MVRPATSAFRSARLFFERSGHPATCLRFRGRCFTTRFESSSILSEQWTGSACRRLQFRGIRREPISQAQRQAEMEEEARRVDLDPAKCLKKGDPGTVQGIIKDVIPVGYWVTLPNGKDGYLPATDLGITGGVVLLERLMKVGQEITVRVDSIGGGGREILSMKRPECVPVINDRFGFANLSRNSTRKV</sequence>
<organism evidence="2 3">
    <name type="scientific">Ceratopteris richardii</name>
    <name type="common">Triangle waterfern</name>
    <dbReference type="NCBI Taxonomy" id="49495"/>
    <lineage>
        <taxon>Eukaryota</taxon>
        <taxon>Viridiplantae</taxon>
        <taxon>Streptophyta</taxon>
        <taxon>Embryophyta</taxon>
        <taxon>Tracheophyta</taxon>
        <taxon>Polypodiopsida</taxon>
        <taxon>Polypodiidae</taxon>
        <taxon>Polypodiales</taxon>
        <taxon>Pteridineae</taxon>
        <taxon>Pteridaceae</taxon>
        <taxon>Parkerioideae</taxon>
        <taxon>Ceratopteris</taxon>
    </lineage>
</organism>
<evidence type="ECO:0000259" key="1">
    <source>
        <dbReference type="PROSITE" id="PS50126"/>
    </source>
</evidence>
<dbReference type="SUPFAM" id="SSF50249">
    <property type="entry name" value="Nucleic acid-binding proteins"/>
    <property type="match status" value="1"/>
</dbReference>
<comment type="caution">
    <text evidence="2">The sequence shown here is derived from an EMBL/GenBank/DDBJ whole genome shotgun (WGS) entry which is preliminary data.</text>
</comment>
<proteinExistence type="predicted"/>
<dbReference type="OrthoDB" id="1905331at2759"/>
<reference evidence="2" key="1">
    <citation type="submission" date="2021-08" db="EMBL/GenBank/DDBJ databases">
        <title>WGS assembly of Ceratopteris richardii.</title>
        <authorList>
            <person name="Marchant D.B."/>
            <person name="Chen G."/>
            <person name="Jenkins J."/>
            <person name="Shu S."/>
            <person name="Leebens-Mack J."/>
            <person name="Grimwood J."/>
            <person name="Schmutz J."/>
            <person name="Soltis P."/>
            <person name="Soltis D."/>
            <person name="Chen Z.-H."/>
        </authorList>
    </citation>
    <scope>NUCLEOTIDE SEQUENCE</scope>
    <source>
        <strain evidence="2">Whitten #5841</strain>
        <tissue evidence="2">Leaf</tissue>
    </source>
</reference>
<dbReference type="InterPro" id="IPR012340">
    <property type="entry name" value="NA-bd_OB-fold"/>
</dbReference>
<evidence type="ECO:0000313" key="2">
    <source>
        <dbReference type="EMBL" id="KAH7404852.1"/>
    </source>
</evidence>
<gene>
    <name evidence="2" type="ORF">KP509_15G046900</name>
</gene>
<dbReference type="SMART" id="SM00316">
    <property type="entry name" value="S1"/>
    <property type="match status" value="1"/>
</dbReference>